<dbReference type="RefSeq" id="WP_107013084.1">
    <property type="nucleotide sequence ID" value="NZ_CP028136.1"/>
</dbReference>
<sequence length="170" mass="20387">MSKRAFKKYLKSLKKKDLEDQLTDLYERFPEVKTFYDFVFNPQEEKLVREAKAKISKEYFPKNRRKAKGRRSVAHKYIRHFLKLEMEPHALADLMLYNIEIAQAFAEEKDKITPAFEKSMFNSFEQATEFIISNGIVSEFAERIHRITEATLRQNWGISYKFEKLNDRFL</sequence>
<reference evidence="2" key="1">
    <citation type="submission" date="2018-03" db="EMBL/GenBank/DDBJ databases">
        <title>Gramella fulva sp. nov., isolated from a dry surface of tidal flat.</title>
        <authorList>
            <person name="Hwang S.H."/>
            <person name="Hwang W.M."/>
            <person name="Kang K."/>
            <person name="Ahn T.-Y."/>
        </authorList>
    </citation>
    <scope>NUCLEOTIDE SEQUENCE [LARGE SCALE GENOMIC DNA]</scope>
    <source>
        <strain evidence="2">SH35</strain>
    </source>
</reference>
<proteinExistence type="predicted"/>
<protein>
    <submittedName>
        <fullName evidence="1">Uncharacterized protein</fullName>
    </submittedName>
</protein>
<dbReference type="OrthoDB" id="979203at2"/>
<dbReference type="InterPro" id="IPR046153">
    <property type="entry name" value="DUF6155"/>
</dbReference>
<evidence type="ECO:0000313" key="2">
    <source>
        <dbReference type="Proteomes" id="UP000241507"/>
    </source>
</evidence>
<accession>A0A2R3Z7Q8</accession>
<dbReference type="EMBL" id="CP028136">
    <property type="protein sequence ID" value="AVR46310.1"/>
    <property type="molecule type" value="Genomic_DNA"/>
</dbReference>
<dbReference type="KEGG" id="grs:C7S20_14130"/>
<organism evidence="1 2">
    <name type="scientific">Christiangramia fulva</name>
    <dbReference type="NCBI Taxonomy" id="2126553"/>
    <lineage>
        <taxon>Bacteria</taxon>
        <taxon>Pseudomonadati</taxon>
        <taxon>Bacteroidota</taxon>
        <taxon>Flavobacteriia</taxon>
        <taxon>Flavobacteriales</taxon>
        <taxon>Flavobacteriaceae</taxon>
        <taxon>Christiangramia</taxon>
    </lineage>
</organism>
<dbReference type="Proteomes" id="UP000241507">
    <property type="component" value="Chromosome"/>
</dbReference>
<dbReference type="AlphaFoldDB" id="A0A2R3Z7Q8"/>
<evidence type="ECO:0000313" key="1">
    <source>
        <dbReference type="EMBL" id="AVR46310.1"/>
    </source>
</evidence>
<name>A0A2R3Z7Q8_9FLAO</name>
<keyword evidence="2" id="KW-1185">Reference proteome</keyword>
<dbReference type="Pfam" id="PF19652">
    <property type="entry name" value="DUF6155"/>
    <property type="match status" value="1"/>
</dbReference>
<gene>
    <name evidence="1" type="ORF">C7S20_14130</name>
</gene>